<evidence type="ECO:0000256" key="3">
    <source>
        <dbReference type="ARBA" id="ARBA00022692"/>
    </source>
</evidence>
<dbReference type="InterPro" id="IPR036249">
    <property type="entry name" value="Thioredoxin-like_sf"/>
</dbReference>
<dbReference type="Gene3D" id="3.40.30.10">
    <property type="entry name" value="Glutaredoxin"/>
    <property type="match status" value="1"/>
</dbReference>
<evidence type="ECO:0000259" key="8">
    <source>
        <dbReference type="PROSITE" id="PS51352"/>
    </source>
</evidence>
<evidence type="ECO:0000256" key="7">
    <source>
        <dbReference type="SAM" id="Phobius"/>
    </source>
</evidence>
<feature type="transmembrane region" description="Helical" evidence="7">
    <location>
        <begin position="64"/>
        <end position="88"/>
    </location>
</feature>
<dbReference type="Proteomes" id="UP000185544">
    <property type="component" value="Chromosome"/>
</dbReference>
<dbReference type="GO" id="GO:0005886">
    <property type="term" value="C:plasma membrane"/>
    <property type="evidence" value="ECO:0007669"/>
    <property type="project" value="UniProtKB-SubCell"/>
</dbReference>
<feature type="transmembrane region" description="Helical" evidence="7">
    <location>
        <begin position="277"/>
        <end position="295"/>
    </location>
</feature>
<evidence type="ECO:0000313" key="9">
    <source>
        <dbReference type="EMBL" id="APR99353.1"/>
    </source>
</evidence>
<keyword evidence="5 7" id="KW-1133">Transmembrane helix</keyword>
<feature type="transmembrane region" description="Helical" evidence="7">
    <location>
        <begin position="175"/>
        <end position="203"/>
    </location>
</feature>
<dbReference type="PANTHER" id="PTHR32234">
    <property type="entry name" value="THIOL:DISULFIDE INTERCHANGE PROTEIN DSBD"/>
    <property type="match status" value="1"/>
</dbReference>
<keyword evidence="4" id="KW-0201">Cytochrome c-type biogenesis</keyword>
<evidence type="ECO:0000313" key="10">
    <source>
        <dbReference type="Proteomes" id="UP000185544"/>
    </source>
</evidence>
<evidence type="ECO:0000256" key="4">
    <source>
        <dbReference type="ARBA" id="ARBA00022748"/>
    </source>
</evidence>
<accession>A0A1L6MV13</accession>
<dbReference type="STRING" id="1882918.BCY86_00665"/>
<evidence type="ECO:0000256" key="5">
    <source>
        <dbReference type="ARBA" id="ARBA00022989"/>
    </source>
</evidence>
<dbReference type="GO" id="GO:0015035">
    <property type="term" value="F:protein-disulfide reductase activity"/>
    <property type="evidence" value="ECO:0007669"/>
    <property type="project" value="TreeGrafter"/>
</dbReference>
<gene>
    <name evidence="9" type="ORF">BCY86_00665</name>
</gene>
<dbReference type="AlphaFoldDB" id="A0A1L6MV13"/>
<dbReference type="PANTHER" id="PTHR32234:SF0">
    <property type="entry name" value="THIOL:DISULFIDE INTERCHANGE PROTEIN DSBD"/>
    <property type="match status" value="1"/>
</dbReference>
<feature type="transmembrane region" description="Helical" evidence="7">
    <location>
        <begin position="248"/>
        <end position="265"/>
    </location>
</feature>
<protein>
    <recommendedName>
        <fullName evidence="8">Thioredoxin domain-containing protein</fullName>
    </recommendedName>
</protein>
<dbReference type="Pfam" id="PF13899">
    <property type="entry name" value="Thioredoxin_7"/>
    <property type="match status" value="1"/>
</dbReference>
<keyword evidence="3 7" id="KW-0812">Transmembrane</keyword>
<dbReference type="InterPro" id="IPR013766">
    <property type="entry name" value="Thioredoxin_domain"/>
</dbReference>
<reference evidence="9 10" key="1">
    <citation type="submission" date="2016-08" db="EMBL/GenBank/DDBJ databases">
        <title>Identification and validation of antigenic proteins from Pajaroellobacter abortibovis using de-novo genome sequence assembly and reverse vaccinology.</title>
        <authorList>
            <person name="Welly B.T."/>
            <person name="Miller M.R."/>
            <person name="Stott J.L."/>
            <person name="Blanchard M.T."/>
            <person name="Islas-Trejo A.D."/>
            <person name="O'Rourke S.M."/>
            <person name="Young A.E."/>
            <person name="Medrano J.F."/>
            <person name="Van Eenennaam A.L."/>
        </authorList>
    </citation>
    <scope>NUCLEOTIDE SEQUENCE [LARGE SCALE GENOMIC DNA]</scope>
    <source>
        <strain evidence="9 10">BTF92-0548A/99-0131</strain>
    </source>
</reference>
<name>A0A1L6MV13_9BACT</name>
<keyword evidence="10" id="KW-1185">Reference proteome</keyword>
<dbReference type="EMBL" id="CP016908">
    <property type="protein sequence ID" value="APR99353.1"/>
    <property type="molecule type" value="Genomic_DNA"/>
</dbReference>
<feature type="transmembrane region" description="Helical" evidence="7">
    <location>
        <begin position="143"/>
        <end position="169"/>
    </location>
</feature>
<dbReference type="PROSITE" id="PS51352">
    <property type="entry name" value="THIOREDOXIN_2"/>
    <property type="match status" value="1"/>
</dbReference>
<dbReference type="Pfam" id="PF02683">
    <property type="entry name" value="DsbD_TM"/>
    <property type="match status" value="1"/>
</dbReference>
<keyword evidence="6 7" id="KW-0472">Membrane</keyword>
<feature type="transmembrane region" description="Helical" evidence="7">
    <location>
        <begin position="100"/>
        <end position="122"/>
    </location>
</feature>
<feature type="transmembrane region" description="Helical" evidence="7">
    <location>
        <begin position="20"/>
        <end position="52"/>
    </location>
</feature>
<evidence type="ECO:0000256" key="6">
    <source>
        <dbReference type="ARBA" id="ARBA00023136"/>
    </source>
</evidence>
<evidence type="ECO:0000256" key="2">
    <source>
        <dbReference type="ARBA" id="ARBA00022475"/>
    </source>
</evidence>
<dbReference type="SUPFAM" id="SSF52833">
    <property type="entry name" value="Thioredoxin-like"/>
    <property type="match status" value="1"/>
</dbReference>
<proteinExistence type="predicted"/>
<dbReference type="GO" id="GO:0045454">
    <property type="term" value="P:cell redox homeostasis"/>
    <property type="evidence" value="ECO:0007669"/>
    <property type="project" value="TreeGrafter"/>
</dbReference>
<comment type="subcellular location">
    <subcellularLocation>
        <location evidence="1">Cell membrane</location>
        <topology evidence="1">Multi-pass membrane protein</topology>
    </subcellularLocation>
</comment>
<dbReference type="InterPro" id="IPR003834">
    <property type="entry name" value="Cyt_c_assmbl_TM_dom"/>
</dbReference>
<dbReference type="KEGG" id="pabo:BCY86_00665"/>
<sequence>MDWPLLFDSNSFSWLLAEKVGVAYMLAWVSGLSLTLTPCVYPMIVVTVGIFTGGSKIHSKAARAALAAAFVLGMSVVLTGLGIGFALSGTVFGSLLSNKWVTAAFAILFFGLASGMFGLWDVAFPLRVQQWLSSIGGLGWRGAFLLGAVSAFVAAPCTGPFLAGLLIWISTTQNIGLGATLMFVFSLGLGFPFFLVGTFALSLPKGGLWMVGVKWVLGLVLATFAFHFLALAFPSFSIHARSMVDGSWSWLWVGVSLVMSGALFVEKVKKGIQQKDILAYAPLFVLSMGLFLLVLRAESPPQGIDWMESETEGIALAAKEDRPLLLDFRAEWCSVCKEFEQRTLADPRVRSEMSRFVPIRIDLTYEAHPSALKERYRVMSLPTLILVDRRGIVRARFHEFILSDELLAAMRAIP</sequence>
<dbReference type="GO" id="GO:0017004">
    <property type="term" value="P:cytochrome complex assembly"/>
    <property type="evidence" value="ECO:0007669"/>
    <property type="project" value="UniProtKB-KW"/>
</dbReference>
<evidence type="ECO:0000256" key="1">
    <source>
        <dbReference type="ARBA" id="ARBA00004651"/>
    </source>
</evidence>
<dbReference type="RefSeq" id="WP_075275985.1">
    <property type="nucleotide sequence ID" value="NZ_CP016908.1"/>
</dbReference>
<feature type="domain" description="Thioredoxin" evidence="8">
    <location>
        <begin position="286"/>
        <end position="414"/>
    </location>
</feature>
<keyword evidence="2" id="KW-1003">Cell membrane</keyword>
<dbReference type="OrthoDB" id="9811036at2"/>
<organism evidence="9 10">
    <name type="scientific">Pajaroellobacter abortibovis</name>
    <dbReference type="NCBI Taxonomy" id="1882918"/>
    <lineage>
        <taxon>Bacteria</taxon>
        <taxon>Pseudomonadati</taxon>
        <taxon>Myxococcota</taxon>
        <taxon>Polyangia</taxon>
        <taxon>Polyangiales</taxon>
        <taxon>Polyangiaceae</taxon>
    </lineage>
</organism>
<feature type="transmembrane region" description="Helical" evidence="7">
    <location>
        <begin position="215"/>
        <end position="236"/>
    </location>
</feature>